<accession>A0A7C5DH78</accession>
<dbReference type="Gene3D" id="2.160.10.10">
    <property type="entry name" value="Hexapeptide repeat proteins"/>
    <property type="match status" value="1"/>
</dbReference>
<feature type="domain" description="Glucose-1-phosphate adenylyltransferase/Bifunctional protein GlmU-like C-terminal hexapeptide" evidence="1">
    <location>
        <begin position="70"/>
        <end position="119"/>
    </location>
</feature>
<dbReference type="SUPFAM" id="SSF51161">
    <property type="entry name" value="Trimeric LpxA-like enzymes"/>
    <property type="match status" value="1"/>
</dbReference>
<dbReference type="Proteomes" id="UP000886058">
    <property type="component" value="Unassembled WGS sequence"/>
</dbReference>
<name>A0A7C5DH78_9CHLB</name>
<dbReference type="Pfam" id="PF24894">
    <property type="entry name" value="Hexapep_GlmU"/>
    <property type="match status" value="1"/>
</dbReference>
<sequence>LENGYSGIVETGFNGLVENEGLAFYEHKGLWQDIGTLPNFYRANLDDNLRILQLAAEMKQQIGFFPHRISPEASISPDATVTNSVIGAHCSIAKDAVVEHSVLLPGTMIDPDEIVRNSIAAPLDVRIPL</sequence>
<reference evidence="2" key="1">
    <citation type="journal article" date="2020" name="mSystems">
        <title>Genome- and Community-Level Interaction Insights into Carbon Utilization and Element Cycling Functions of Hydrothermarchaeota in Hydrothermal Sediment.</title>
        <authorList>
            <person name="Zhou Z."/>
            <person name="Liu Y."/>
            <person name="Xu W."/>
            <person name="Pan J."/>
            <person name="Luo Z.H."/>
            <person name="Li M."/>
        </authorList>
    </citation>
    <scope>NUCLEOTIDE SEQUENCE [LARGE SCALE GENOMIC DNA]</scope>
    <source>
        <strain evidence="2">HyVt-633</strain>
    </source>
</reference>
<organism evidence="2">
    <name type="scientific">Chlorobaculum parvum</name>
    <dbReference type="NCBI Taxonomy" id="274539"/>
    <lineage>
        <taxon>Bacteria</taxon>
        <taxon>Pseudomonadati</taxon>
        <taxon>Chlorobiota</taxon>
        <taxon>Chlorobiia</taxon>
        <taxon>Chlorobiales</taxon>
        <taxon>Chlorobiaceae</taxon>
        <taxon>Chlorobaculum</taxon>
    </lineage>
</organism>
<gene>
    <name evidence="2" type="ORF">ENL07_07555</name>
</gene>
<proteinExistence type="predicted"/>
<evidence type="ECO:0000259" key="1">
    <source>
        <dbReference type="Pfam" id="PF24894"/>
    </source>
</evidence>
<dbReference type="InterPro" id="IPR056818">
    <property type="entry name" value="GlmU/GlgC-like_hexapep"/>
</dbReference>
<dbReference type="InterPro" id="IPR050486">
    <property type="entry name" value="Mannose-1P_guanyltransferase"/>
</dbReference>
<dbReference type="EMBL" id="DRSQ01000151">
    <property type="protein sequence ID" value="HHE32470.1"/>
    <property type="molecule type" value="Genomic_DNA"/>
</dbReference>
<dbReference type="AlphaFoldDB" id="A0A7C5DH78"/>
<protein>
    <submittedName>
        <fullName evidence="2">NDP-sugar synthase</fullName>
    </submittedName>
</protein>
<comment type="caution">
    <text evidence="2">The sequence shown here is derived from an EMBL/GenBank/DDBJ whole genome shotgun (WGS) entry which is preliminary data.</text>
</comment>
<dbReference type="PANTHER" id="PTHR22572">
    <property type="entry name" value="SUGAR-1-PHOSPHATE GUANYL TRANSFERASE"/>
    <property type="match status" value="1"/>
</dbReference>
<evidence type="ECO:0000313" key="2">
    <source>
        <dbReference type="EMBL" id="HHE32470.1"/>
    </source>
</evidence>
<dbReference type="InterPro" id="IPR011004">
    <property type="entry name" value="Trimer_LpxA-like_sf"/>
</dbReference>
<feature type="non-terminal residue" evidence="2">
    <location>
        <position position="1"/>
    </location>
</feature>